<feature type="domain" description="Phosphoethanolamine transferase N-terminal" evidence="10">
    <location>
        <begin position="73"/>
        <end position="221"/>
    </location>
</feature>
<comment type="caution">
    <text evidence="11">The sequence shown here is derived from an EMBL/GenBank/DDBJ whole genome shotgun (WGS) entry which is preliminary data.</text>
</comment>
<evidence type="ECO:0000313" key="11">
    <source>
        <dbReference type="EMBL" id="GLR12378.1"/>
    </source>
</evidence>
<dbReference type="SUPFAM" id="SSF53649">
    <property type="entry name" value="Alkaline phosphatase-like"/>
    <property type="match status" value="1"/>
</dbReference>
<dbReference type="RefSeq" id="WP_284195503.1">
    <property type="nucleotide sequence ID" value="NZ_BSOG01000001.1"/>
</dbReference>
<keyword evidence="2" id="KW-1003">Cell membrane</keyword>
<proteinExistence type="predicted"/>
<evidence type="ECO:0000256" key="5">
    <source>
        <dbReference type="ARBA" id="ARBA00022692"/>
    </source>
</evidence>
<evidence type="ECO:0000256" key="7">
    <source>
        <dbReference type="ARBA" id="ARBA00023136"/>
    </source>
</evidence>
<evidence type="ECO:0000256" key="4">
    <source>
        <dbReference type="ARBA" id="ARBA00022679"/>
    </source>
</evidence>
<sequence>MHLSFTHPYLHLAEKHPWLAFRPVLRVETLTFLFCAYFALMCNGAFWRDALAGRPALAPDTWLFALSVAVGIAAVHAFVLLVVLNRWTVKPLLAVLMVTTGMATYFSQRYQVYFDTSMIRNVMRTDVREASDLLTPDLLLHLLLLSGLPLGLLWRVDILSQPLFRAAWQRLCWMIGAALIAVAAILLVFQDFSALMRNQKALRHLIAPGNFIVSTVKVLAAESARPEGPKTSVGVDAKTGRSWKSRTKPAVLVVVVGETARAANWGLNGYLRQTTPELAKHGVYNFSDVTSCGTNTEVSVPCLFSPFGRHEYDEDQIRQHESLLHVFQHANFNVIWRDNQSGCKGVCSSIETEQLNLEKDATLCDDEGCLDEILLKGLDQRIQATQGSLVVVLHQLGNHGPAYFKRYPSSQRHYQPTCDTVELGRCSHGQIVNSYDNAIRYTDHFLAKAIDMLAAQSSHDAALVYVSDHGESLGESGIFLHGLPRAIAPSEQTHVPMVMWLSSAFTRSFGLDTSCLRAQQHKPLTHDNLFHTLLGMLDIQTAAYEQGYDFAAQCRR</sequence>
<keyword evidence="6 8" id="KW-1133">Transmembrane helix</keyword>
<dbReference type="CDD" id="cd16017">
    <property type="entry name" value="LptA"/>
    <property type="match status" value="1"/>
</dbReference>
<dbReference type="InterPro" id="IPR000917">
    <property type="entry name" value="Sulfatase_N"/>
</dbReference>
<name>A0ABQ5YEG4_9NEIS</name>
<dbReference type="NCBIfam" id="NF028537">
    <property type="entry name" value="P_eth_NH2_trans"/>
    <property type="match status" value="1"/>
</dbReference>
<keyword evidence="12" id="KW-1185">Reference proteome</keyword>
<dbReference type="InterPro" id="IPR040423">
    <property type="entry name" value="PEA_transferase"/>
</dbReference>
<reference evidence="12" key="1">
    <citation type="journal article" date="2019" name="Int. J. Syst. Evol. Microbiol.">
        <title>The Global Catalogue of Microorganisms (GCM) 10K type strain sequencing project: providing services to taxonomists for standard genome sequencing and annotation.</title>
        <authorList>
            <consortium name="The Broad Institute Genomics Platform"/>
            <consortium name="The Broad Institute Genome Sequencing Center for Infectious Disease"/>
            <person name="Wu L."/>
            <person name="Ma J."/>
        </authorList>
    </citation>
    <scope>NUCLEOTIDE SEQUENCE [LARGE SCALE GENOMIC DNA]</scope>
    <source>
        <strain evidence="12">NBRC 110044</strain>
    </source>
</reference>
<evidence type="ECO:0000259" key="9">
    <source>
        <dbReference type="Pfam" id="PF00884"/>
    </source>
</evidence>
<dbReference type="Gene3D" id="3.40.720.10">
    <property type="entry name" value="Alkaline Phosphatase, subunit A"/>
    <property type="match status" value="1"/>
</dbReference>
<accession>A0ABQ5YEG4</accession>
<organism evidence="11 12">
    <name type="scientific">Chitinimonas prasina</name>
    <dbReference type="NCBI Taxonomy" id="1434937"/>
    <lineage>
        <taxon>Bacteria</taxon>
        <taxon>Pseudomonadati</taxon>
        <taxon>Pseudomonadota</taxon>
        <taxon>Betaproteobacteria</taxon>
        <taxon>Neisseriales</taxon>
        <taxon>Chitinibacteraceae</taxon>
        <taxon>Chitinimonas</taxon>
    </lineage>
</organism>
<protein>
    <submittedName>
        <fullName evidence="11">Phosphoethanolamine transferase</fullName>
    </submittedName>
</protein>
<comment type="subcellular location">
    <subcellularLocation>
        <location evidence="1">Cell inner membrane</location>
        <topology evidence="1">Multi-pass membrane protein</topology>
    </subcellularLocation>
</comment>
<evidence type="ECO:0000256" key="2">
    <source>
        <dbReference type="ARBA" id="ARBA00022475"/>
    </source>
</evidence>
<dbReference type="Proteomes" id="UP001156706">
    <property type="component" value="Unassembled WGS sequence"/>
</dbReference>
<dbReference type="PANTHER" id="PTHR30443:SF0">
    <property type="entry name" value="PHOSPHOETHANOLAMINE TRANSFERASE EPTA"/>
    <property type="match status" value="1"/>
</dbReference>
<feature type="transmembrane region" description="Helical" evidence="8">
    <location>
        <begin position="171"/>
        <end position="189"/>
    </location>
</feature>
<feature type="transmembrane region" description="Helical" evidence="8">
    <location>
        <begin position="62"/>
        <end position="84"/>
    </location>
</feature>
<feature type="transmembrane region" description="Helical" evidence="8">
    <location>
        <begin position="138"/>
        <end position="159"/>
    </location>
</feature>
<keyword evidence="3" id="KW-0997">Cell inner membrane</keyword>
<feature type="transmembrane region" description="Helical" evidence="8">
    <location>
        <begin position="29"/>
        <end position="47"/>
    </location>
</feature>
<evidence type="ECO:0000256" key="6">
    <source>
        <dbReference type="ARBA" id="ARBA00022989"/>
    </source>
</evidence>
<feature type="domain" description="Sulfatase N-terminal" evidence="9">
    <location>
        <begin position="252"/>
        <end position="539"/>
    </location>
</feature>
<dbReference type="EMBL" id="BSOG01000001">
    <property type="protein sequence ID" value="GLR12378.1"/>
    <property type="molecule type" value="Genomic_DNA"/>
</dbReference>
<gene>
    <name evidence="11" type="primary">yjdB</name>
    <name evidence="11" type="ORF">GCM10007907_11680</name>
</gene>
<evidence type="ECO:0000256" key="1">
    <source>
        <dbReference type="ARBA" id="ARBA00004429"/>
    </source>
</evidence>
<dbReference type="InterPro" id="IPR017850">
    <property type="entry name" value="Alkaline_phosphatase_core_sf"/>
</dbReference>
<keyword evidence="4 11" id="KW-0808">Transferase</keyword>
<dbReference type="InterPro" id="IPR012549">
    <property type="entry name" value="EptA-like_N"/>
</dbReference>
<dbReference type="Pfam" id="PF00884">
    <property type="entry name" value="Sulfatase"/>
    <property type="match status" value="1"/>
</dbReference>
<keyword evidence="7 8" id="KW-0472">Membrane</keyword>
<evidence type="ECO:0000256" key="8">
    <source>
        <dbReference type="SAM" id="Phobius"/>
    </source>
</evidence>
<dbReference type="GO" id="GO:0016740">
    <property type="term" value="F:transferase activity"/>
    <property type="evidence" value="ECO:0007669"/>
    <property type="project" value="UniProtKB-KW"/>
</dbReference>
<feature type="transmembrane region" description="Helical" evidence="8">
    <location>
        <begin position="91"/>
        <end position="108"/>
    </location>
</feature>
<evidence type="ECO:0000256" key="3">
    <source>
        <dbReference type="ARBA" id="ARBA00022519"/>
    </source>
</evidence>
<keyword evidence="5 8" id="KW-0812">Transmembrane</keyword>
<dbReference type="PANTHER" id="PTHR30443">
    <property type="entry name" value="INNER MEMBRANE PROTEIN"/>
    <property type="match status" value="1"/>
</dbReference>
<evidence type="ECO:0000259" key="10">
    <source>
        <dbReference type="Pfam" id="PF08019"/>
    </source>
</evidence>
<evidence type="ECO:0000313" key="12">
    <source>
        <dbReference type="Proteomes" id="UP001156706"/>
    </source>
</evidence>
<dbReference type="InterPro" id="IPR058130">
    <property type="entry name" value="PEA_transf_C"/>
</dbReference>
<dbReference type="Pfam" id="PF08019">
    <property type="entry name" value="EptA_B_N"/>
    <property type="match status" value="1"/>
</dbReference>